<evidence type="ECO:0000313" key="3">
    <source>
        <dbReference type="Proteomes" id="UP000812277"/>
    </source>
</evidence>
<dbReference type="Proteomes" id="UP000812277">
    <property type="component" value="Unassembled WGS sequence"/>
</dbReference>
<sequence>MSSIMESNPSNPNSQGSNATSSELHQISRLSVIDLGIRALQDAGSEHICKVCIANGGSCCNGCRHLVRGLGCQLRNTSCTAWLCGFLKYLLYETGHLQEWNYFWEQVPGQDYREDFTPEVVFVDNRLSIPSIRELSEALAADLEELARAHIAIGFIITLREKIDKNIDRLDTCRHDVKKQARIKRNIKILSSPFQRFHKALREYQLHGSPSL</sequence>
<dbReference type="RefSeq" id="WP_219872648.1">
    <property type="nucleotide sequence ID" value="NZ_JAHZIJ010000006.1"/>
</dbReference>
<reference evidence="2 3" key="1">
    <citation type="submission" date="2021-07" db="EMBL/GenBank/DDBJ databases">
        <title>Paenibacillus radiodurans sp. nov., isolated from the southeastern edge of Tengger Desert.</title>
        <authorList>
            <person name="Zhang G."/>
        </authorList>
    </citation>
    <scope>NUCLEOTIDE SEQUENCE [LARGE SCALE GENOMIC DNA]</scope>
    <source>
        <strain evidence="2 3">DT7-4</strain>
    </source>
</reference>
<feature type="region of interest" description="Disordered" evidence="1">
    <location>
        <begin position="1"/>
        <end position="20"/>
    </location>
</feature>
<comment type="caution">
    <text evidence="2">The sequence shown here is derived from an EMBL/GenBank/DDBJ whole genome shotgun (WGS) entry which is preliminary data.</text>
</comment>
<organism evidence="2 3">
    <name type="scientific">Paenibacillus oenotherae</name>
    <dbReference type="NCBI Taxonomy" id="1435645"/>
    <lineage>
        <taxon>Bacteria</taxon>
        <taxon>Bacillati</taxon>
        <taxon>Bacillota</taxon>
        <taxon>Bacilli</taxon>
        <taxon>Bacillales</taxon>
        <taxon>Paenibacillaceae</taxon>
        <taxon>Paenibacillus</taxon>
    </lineage>
</organism>
<protein>
    <recommendedName>
        <fullName evidence="4">DNA mismatch repair protein</fullName>
    </recommendedName>
</protein>
<feature type="compositionally biased region" description="Low complexity" evidence="1">
    <location>
        <begin position="7"/>
        <end position="18"/>
    </location>
</feature>
<evidence type="ECO:0000256" key="1">
    <source>
        <dbReference type="SAM" id="MobiDB-lite"/>
    </source>
</evidence>
<name>A0ABS7D6F1_9BACL</name>
<gene>
    <name evidence="2" type="ORF">K0T92_11725</name>
</gene>
<dbReference type="EMBL" id="JAHZIJ010000006">
    <property type="protein sequence ID" value="MBW7475419.1"/>
    <property type="molecule type" value="Genomic_DNA"/>
</dbReference>
<proteinExistence type="predicted"/>
<keyword evidence="3" id="KW-1185">Reference proteome</keyword>
<evidence type="ECO:0008006" key="4">
    <source>
        <dbReference type="Google" id="ProtNLM"/>
    </source>
</evidence>
<evidence type="ECO:0000313" key="2">
    <source>
        <dbReference type="EMBL" id="MBW7475419.1"/>
    </source>
</evidence>
<accession>A0ABS7D6F1</accession>